<sequence>MRIIKFFLIIILFYSCQVDKNSLASFQSLSDSIKFKYAPDKRVAIYNVSFKNEDDVLVLEGETDNPLAIEELKKGLSTKGVKFKDSVSILPDLTVGVHKYALANNSAANLRGKGKHSAELVTQVILGTELKVLKNDGSFSLVQTPEKYIAWVDNGGIAFFTENEFNNWKESELLIYTKNIGNSYQDTSFTIILTDMVLGGKVKLVEELATSFRVQFPDGRIGFVKKDEVESYAKWLSLLKPSKELIESYAKSFLGSPYLWGGTSTKAMDCSGFVKTVYLMNGFVTPRDASQQILNGEIVDENLKLEGLEKGDLMFFGTKATEDKKQRVTHVGIWLGNGNQEFIHSSKRVRLNSMNPTSDIYDSWCGEHYLGSRRYLDVENKELIKL</sequence>
<evidence type="ECO:0000256" key="4">
    <source>
        <dbReference type="ARBA" id="ARBA00022807"/>
    </source>
</evidence>
<dbReference type="RefSeq" id="WP_134246914.1">
    <property type="nucleotide sequence ID" value="NZ_SNQI01000001.1"/>
</dbReference>
<dbReference type="InterPro" id="IPR041382">
    <property type="entry name" value="SH3_16"/>
</dbReference>
<dbReference type="Gene3D" id="3.90.1720.10">
    <property type="entry name" value="endopeptidase domain like (from Nostoc punctiforme)"/>
    <property type="match status" value="1"/>
</dbReference>
<evidence type="ECO:0000313" key="7">
    <source>
        <dbReference type="Proteomes" id="UP000298517"/>
    </source>
</evidence>
<comment type="caution">
    <text evidence="6">The sequence shown here is derived from an EMBL/GenBank/DDBJ whole genome shotgun (WGS) entry which is preliminary data.</text>
</comment>
<dbReference type="PROSITE" id="PS51935">
    <property type="entry name" value="NLPC_P60"/>
    <property type="match status" value="1"/>
</dbReference>
<feature type="domain" description="NlpC/P60" evidence="5">
    <location>
        <begin position="240"/>
        <end position="376"/>
    </location>
</feature>
<evidence type="ECO:0000256" key="3">
    <source>
        <dbReference type="ARBA" id="ARBA00022801"/>
    </source>
</evidence>
<organism evidence="6 7">
    <name type="scientific">Gramella jeungdoensis</name>
    <dbReference type="NCBI Taxonomy" id="708091"/>
    <lineage>
        <taxon>Bacteria</taxon>
        <taxon>Pseudomonadati</taxon>
        <taxon>Bacteroidota</taxon>
        <taxon>Flavobacteriia</taxon>
        <taxon>Flavobacteriales</taxon>
        <taxon>Flavobacteriaceae</taxon>
        <taxon>Christiangramia</taxon>
    </lineage>
</organism>
<reference evidence="6 7" key="1">
    <citation type="journal article" date="2011" name="J. Microbiol.">
        <title>Gramella jeungdoensis sp. nov., isolated from a solar saltern in Korea.</title>
        <authorList>
            <person name="Joung Y."/>
            <person name="Kim H."/>
            <person name="Jang T."/>
            <person name="Ahn T.S."/>
            <person name="Joh K."/>
        </authorList>
    </citation>
    <scope>NUCLEOTIDE SEQUENCE [LARGE SCALE GENOMIC DNA]</scope>
    <source>
        <strain evidence="6 7">KCTC 23123</strain>
    </source>
</reference>
<dbReference type="PANTHER" id="PTHR47053">
    <property type="entry name" value="MUREIN DD-ENDOPEPTIDASE MEPH-RELATED"/>
    <property type="match status" value="1"/>
</dbReference>
<dbReference type="EMBL" id="SNQI01000001">
    <property type="protein sequence ID" value="TEW76905.1"/>
    <property type="molecule type" value="Genomic_DNA"/>
</dbReference>
<gene>
    <name evidence="6" type="ORF">E2488_03395</name>
</gene>
<dbReference type="Pfam" id="PF00877">
    <property type="entry name" value="NLPC_P60"/>
    <property type="match status" value="1"/>
</dbReference>
<dbReference type="PANTHER" id="PTHR47053:SF1">
    <property type="entry name" value="MUREIN DD-ENDOPEPTIDASE MEPH-RELATED"/>
    <property type="match status" value="1"/>
</dbReference>
<dbReference type="PROSITE" id="PS51257">
    <property type="entry name" value="PROKAR_LIPOPROTEIN"/>
    <property type="match status" value="1"/>
</dbReference>
<evidence type="ECO:0000256" key="2">
    <source>
        <dbReference type="ARBA" id="ARBA00022670"/>
    </source>
</evidence>
<dbReference type="InterPro" id="IPR000064">
    <property type="entry name" value="NLP_P60_dom"/>
</dbReference>
<name>A0A4Y8AXS5_9FLAO</name>
<accession>A0A4Y8AXS5</accession>
<proteinExistence type="inferred from homology"/>
<evidence type="ECO:0000313" key="6">
    <source>
        <dbReference type="EMBL" id="TEW76905.1"/>
    </source>
</evidence>
<dbReference type="AlphaFoldDB" id="A0A4Y8AXS5"/>
<protein>
    <submittedName>
        <fullName evidence="6">Glycoside hydrolase</fullName>
    </submittedName>
</protein>
<dbReference type="Pfam" id="PF18348">
    <property type="entry name" value="SH3_16"/>
    <property type="match status" value="1"/>
</dbReference>
<comment type="similarity">
    <text evidence="1">Belongs to the peptidase C40 family.</text>
</comment>
<keyword evidence="4" id="KW-0788">Thiol protease</keyword>
<dbReference type="GO" id="GO:0006508">
    <property type="term" value="P:proteolysis"/>
    <property type="evidence" value="ECO:0007669"/>
    <property type="project" value="UniProtKB-KW"/>
</dbReference>
<keyword evidence="3 6" id="KW-0378">Hydrolase</keyword>
<evidence type="ECO:0000259" key="5">
    <source>
        <dbReference type="PROSITE" id="PS51935"/>
    </source>
</evidence>
<dbReference type="InterPro" id="IPR038765">
    <property type="entry name" value="Papain-like_cys_pep_sf"/>
</dbReference>
<keyword evidence="2" id="KW-0645">Protease</keyword>
<dbReference type="SUPFAM" id="SSF54001">
    <property type="entry name" value="Cysteine proteinases"/>
    <property type="match status" value="1"/>
</dbReference>
<dbReference type="Proteomes" id="UP000298517">
    <property type="component" value="Unassembled WGS sequence"/>
</dbReference>
<evidence type="ECO:0000256" key="1">
    <source>
        <dbReference type="ARBA" id="ARBA00007074"/>
    </source>
</evidence>
<dbReference type="OrthoDB" id="9813368at2"/>
<dbReference type="InterPro" id="IPR051202">
    <property type="entry name" value="Peptidase_C40"/>
</dbReference>
<dbReference type="Gene3D" id="2.30.30.40">
    <property type="entry name" value="SH3 Domains"/>
    <property type="match status" value="2"/>
</dbReference>
<keyword evidence="7" id="KW-1185">Reference proteome</keyword>
<dbReference type="GO" id="GO:0008234">
    <property type="term" value="F:cysteine-type peptidase activity"/>
    <property type="evidence" value="ECO:0007669"/>
    <property type="project" value="UniProtKB-KW"/>
</dbReference>